<protein>
    <submittedName>
        <fullName evidence="1">Uncharacterized protein</fullName>
    </submittedName>
</protein>
<evidence type="ECO:0000313" key="1">
    <source>
        <dbReference type="EMBL" id="KAI3677789.1"/>
    </source>
</evidence>
<keyword evidence="2" id="KW-1185">Reference proteome</keyword>
<dbReference type="EMBL" id="CM042060">
    <property type="protein sequence ID" value="KAI3677789.1"/>
    <property type="molecule type" value="Genomic_DNA"/>
</dbReference>
<dbReference type="Proteomes" id="UP001055879">
    <property type="component" value="Linkage Group LG14"/>
</dbReference>
<accession>A0ACB8Y640</accession>
<reference evidence="2" key="1">
    <citation type="journal article" date="2022" name="Mol. Ecol. Resour.">
        <title>The genomes of chicory, endive, great burdock and yacon provide insights into Asteraceae palaeo-polyploidization history and plant inulin production.</title>
        <authorList>
            <person name="Fan W."/>
            <person name="Wang S."/>
            <person name="Wang H."/>
            <person name="Wang A."/>
            <person name="Jiang F."/>
            <person name="Liu H."/>
            <person name="Zhao H."/>
            <person name="Xu D."/>
            <person name="Zhang Y."/>
        </authorList>
    </citation>
    <scope>NUCLEOTIDE SEQUENCE [LARGE SCALE GENOMIC DNA]</scope>
    <source>
        <strain evidence="2">cv. Niubang</strain>
    </source>
</reference>
<organism evidence="1 2">
    <name type="scientific">Arctium lappa</name>
    <name type="common">Greater burdock</name>
    <name type="synonym">Lappa major</name>
    <dbReference type="NCBI Taxonomy" id="4217"/>
    <lineage>
        <taxon>Eukaryota</taxon>
        <taxon>Viridiplantae</taxon>
        <taxon>Streptophyta</taxon>
        <taxon>Embryophyta</taxon>
        <taxon>Tracheophyta</taxon>
        <taxon>Spermatophyta</taxon>
        <taxon>Magnoliopsida</taxon>
        <taxon>eudicotyledons</taxon>
        <taxon>Gunneridae</taxon>
        <taxon>Pentapetalae</taxon>
        <taxon>asterids</taxon>
        <taxon>campanulids</taxon>
        <taxon>Asterales</taxon>
        <taxon>Asteraceae</taxon>
        <taxon>Carduoideae</taxon>
        <taxon>Cardueae</taxon>
        <taxon>Arctiinae</taxon>
        <taxon>Arctium</taxon>
    </lineage>
</organism>
<reference evidence="1 2" key="2">
    <citation type="journal article" date="2022" name="Mol. Ecol. Resour.">
        <title>The genomes of chicory, endive, great burdock and yacon provide insights into Asteraceae paleo-polyploidization history and plant inulin production.</title>
        <authorList>
            <person name="Fan W."/>
            <person name="Wang S."/>
            <person name="Wang H."/>
            <person name="Wang A."/>
            <person name="Jiang F."/>
            <person name="Liu H."/>
            <person name="Zhao H."/>
            <person name="Xu D."/>
            <person name="Zhang Y."/>
        </authorList>
    </citation>
    <scope>NUCLEOTIDE SEQUENCE [LARGE SCALE GENOMIC DNA]</scope>
    <source>
        <strain evidence="2">cv. Niubang</strain>
    </source>
</reference>
<name>A0ACB8Y640_ARCLA</name>
<comment type="caution">
    <text evidence="1">The sequence shown here is derived from an EMBL/GenBank/DDBJ whole genome shotgun (WGS) entry which is preliminary data.</text>
</comment>
<gene>
    <name evidence="1" type="ORF">L6452_37059</name>
</gene>
<sequence length="159" mass="17748">MSCSSDNHRLRRGLSHLVHPPPRNTSPTEICTSEAFPATSLTDLENIYGLMVVCMKVIGKEVKHLSVDGSRGSLMERNFPRICIRESDGEAGDITCDIIDNAEASMLYRDVTGLGRDEIRQLRRNSCCFNGGEAKKPSQMILEGHKNYDLMLNHQLDVV</sequence>
<proteinExistence type="predicted"/>
<evidence type="ECO:0000313" key="2">
    <source>
        <dbReference type="Proteomes" id="UP001055879"/>
    </source>
</evidence>